<proteinExistence type="inferred from homology"/>
<comment type="subcellular location">
    <subcellularLocation>
        <location evidence="1">Membrane</location>
        <topology evidence="1">Multi-pass membrane protein</topology>
    </subcellularLocation>
</comment>
<dbReference type="PANTHER" id="PTHR38459:SF1">
    <property type="entry name" value="PROPHAGE BACTOPRENOL-LINKED GLUCOSE TRANSLOCASE HOMOLOG"/>
    <property type="match status" value="1"/>
</dbReference>
<reference evidence="9 10" key="2">
    <citation type="submission" date="2020-04" db="EMBL/GenBank/DDBJ databases">
        <title>MicrobeNet Type strains.</title>
        <authorList>
            <person name="Nicholson A.C."/>
        </authorList>
    </citation>
    <scope>NUCLEOTIDE SEQUENCE [LARGE SCALE GENOMIC DNA]</scope>
    <source>
        <strain evidence="9 10">CCUG 54536</strain>
    </source>
</reference>
<dbReference type="Pfam" id="PF04138">
    <property type="entry name" value="GtrA_DPMS_TM"/>
    <property type="match status" value="1"/>
</dbReference>
<organism evidence="9 10">
    <name type="scientific">Leuconostoc holzapfelii</name>
    <dbReference type="NCBI Taxonomy" id="434464"/>
    <lineage>
        <taxon>Bacteria</taxon>
        <taxon>Bacillati</taxon>
        <taxon>Bacillota</taxon>
        <taxon>Bacilli</taxon>
        <taxon>Lactobacillales</taxon>
        <taxon>Lactobacillaceae</taxon>
        <taxon>Leuconostoc</taxon>
    </lineage>
</organism>
<evidence type="ECO:0000313" key="9">
    <source>
        <dbReference type="EMBL" id="NKZ18708.1"/>
    </source>
</evidence>
<feature type="transmembrane region" description="Helical" evidence="6">
    <location>
        <begin position="109"/>
        <end position="130"/>
    </location>
</feature>
<gene>
    <name evidence="8" type="ORF">D0501_07635</name>
    <name evidence="9" type="ORF">HF966_05905</name>
</gene>
<dbReference type="GO" id="GO:0005886">
    <property type="term" value="C:plasma membrane"/>
    <property type="evidence" value="ECO:0007669"/>
    <property type="project" value="TreeGrafter"/>
</dbReference>
<dbReference type="EMBL" id="QVOV01000008">
    <property type="protein sequence ID" value="MCT8389937.1"/>
    <property type="molecule type" value="Genomic_DNA"/>
</dbReference>
<keyword evidence="11" id="KW-1185">Reference proteome</keyword>
<evidence type="ECO:0000256" key="5">
    <source>
        <dbReference type="ARBA" id="ARBA00023136"/>
    </source>
</evidence>
<evidence type="ECO:0000313" key="10">
    <source>
        <dbReference type="Proteomes" id="UP000590460"/>
    </source>
</evidence>
<comment type="similarity">
    <text evidence="2">Belongs to the GtrA family.</text>
</comment>
<dbReference type="EMBL" id="JAAXPO010000005">
    <property type="protein sequence ID" value="NKZ18708.1"/>
    <property type="molecule type" value="Genomic_DNA"/>
</dbReference>
<dbReference type="AlphaFoldDB" id="A0A846ZCT3"/>
<evidence type="ECO:0000256" key="1">
    <source>
        <dbReference type="ARBA" id="ARBA00004141"/>
    </source>
</evidence>
<keyword evidence="3 6" id="KW-0812">Transmembrane</keyword>
<dbReference type="Proteomes" id="UP000590460">
    <property type="component" value="Unassembled WGS sequence"/>
</dbReference>
<reference evidence="8 11" key="1">
    <citation type="submission" date="2018-08" db="EMBL/GenBank/DDBJ databases">
        <title>Draft genome sequences of Leuconostoc spp. and Weissella spp. with biocontrol potential.</title>
        <authorList>
            <person name="Lo R."/>
            <person name="Ho V.T.T."/>
            <person name="Turner M.S."/>
        </authorList>
    </citation>
    <scope>NUCLEOTIDE SEQUENCE [LARGE SCALE GENOMIC DNA]</scope>
    <source>
        <strain evidence="8 11">733</strain>
    </source>
</reference>
<comment type="caution">
    <text evidence="9">The sequence shown here is derived from an EMBL/GenBank/DDBJ whole genome shotgun (WGS) entry which is preliminary data.</text>
</comment>
<sequence length="136" mass="15483">MLENIKKIIMDEKFRFLMVGGFNTFFGFLIFSGLTLSLKTVPHGYMIGLIVSQITSNFVAFYLHRKVTFRVKGQFVKDLVRFTMINAVSYAINLVALPLLVNVGHIDPISGQFLILIVTTIISFVGHKFFSFRRAK</sequence>
<dbReference type="PANTHER" id="PTHR38459">
    <property type="entry name" value="PROPHAGE BACTOPRENOL-LINKED GLUCOSE TRANSLOCASE HOMOLOG"/>
    <property type="match status" value="1"/>
</dbReference>
<evidence type="ECO:0000256" key="4">
    <source>
        <dbReference type="ARBA" id="ARBA00022989"/>
    </source>
</evidence>
<accession>A0A846ZCT3</accession>
<name>A0A846ZCT3_9LACO</name>
<keyword evidence="4 6" id="KW-1133">Transmembrane helix</keyword>
<feature type="transmembrane region" description="Helical" evidence="6">
    <location>
        <begin position="16"/>
        <end position="38"/>
    </location>
</feature>
<feature type="transmembrane region" description="Helical" evidence="6">
    <location>
        <begin position="84"/>
        <end position="103"/>
    </location>
</feature>
<feature type="transmembrane region" description="Helical" evidence="6">
    <location>
        <begin position="44"/>
        <end position="63"/>
    </location>
</feature>
<dbReference type="InterPro" id="IPR051401">
    <property type="entry name" value="GtrA_CellWall_Glycosyl"/>
</dbReference>
<evidence type="ECO:0000256" key="6">
    <source>
        <dbReference type="SAM" id="Phobius"/>
    </source>
</evidence>
<dbReference type="RefSeq" id="WP_168677082.1">
    <property type="nucleotide sequence ID" value="NZ_BPKV01000015.1"/>
</dbReference>
<evidence type="ECO:0000256" key="2">
    <source>
        <dbReference type="ARBA" id="ARBA00009399"/>
    </source>
</evidence>
<evidence type="ECO:0000313" key="11">
    <source>
        <dbReference type="Proteomes" id="UP001525857"/>
    </source>
</evidence>
<dbReference type="Proteomes" id="UP001525857">
    <property type="component" value="Unassembled WGS sequence"/>
</dbReference>
<feature type="domain" description="GtrA/DPMS transmembrane" evidence="7">
    <location>
        <begin position="15"/>
        <end position="132"/>
    </location>
</feature>
<evidence type="ECO:0000256" key="3">
    <source>
        <dbReference type="ARBA" id="ARBA00022692"/>
    </source>
</evidence>
<evidence type="ECO:0000259" key="7">
    <source>
        <dbReference type="Pfam" id="PF04138"/>
    </source>
</evidence>
<dbReference type="GO" id="GO:0000271">
    <property type="term" value="P:polysaccharide biosynthetic process"/>
    <property type="evidence" value="ECO:0007669"/>
    <property type="project" value="InterPro"/>
</dbReference>
<evidence type="ECO:0000313" key="8">
    <source>
        <dbReference type="EMBL" id="MCT8389937.1"/>
    </source>
</evidence>
<dbReference type="InterPro" id="IPR007267">
    <property type="entry name" value="GtrA_DPMS_TM"/>
</dbReference>
<protein>
    <submittedName>
        <fullName evidence="9">GtrA family protein</fullName>
    </submittedName>
</protein>
<keyword evidence="5 6" id="KW-0472">Membrane</keyword>